<keyword evidence="3" id="KW-1185">Reference proteome</keyword>
<evidence type="ECO:0000313" key="3">
    <source>
        <dbReference type="Proteomes" id="UP000027195"/>
    </source>
</evidence>
<evidence type="ECO:0000313" key="2">
    <source>
        <dbReference type="EMBL" id="KDQ20039.1"/>
    </source>
</evidence>
<gene>
    <name evidence="2" type="ORF">BOTBODRAFT_385040</name>
</gene>
<dbReference type="InParanoid" id="A0A067MWP8"/>
<feature type="region of interest" description="Disordered" evidence="1">
    <location>
        <begin position="79"/>
        <end position="189"/>
    </location>
</feature>
<proteinExistence type="predicted"/>
<organism evidence="2 3">
    <name type="scientific">Botryobasidium botryosum (strain FD-172 SS1)</name>
    <dbReference type="NCBI Taxonomy" id="930990"/>
    <lineage>
        <taxon>Eukaryota</taxon>
        <taxon>Fungi</taxon>
        <taxon>Dikarya</taxon>
        <taxon>Basidiomycota</taxon>
        <taxon>Agaricomycotina</taxon>
        <taxon>Agaricomycetes</taxon>
        <taxon>Cantharellales</taxon>
        <taxon>Botryobasidiaceae</taxon>
        <taxon>Botryobasidium</taxon>
    </lineage>
</organism>
<feature type="compositionally biased region" description="Basic and acidic residues" evidence="1">
    <location>
        <begin position="97"/>
        <end position="189"/>
    </location>
</feature>
<evidence type="ECO:0000256" key="1">
    <source>
        <dbReference type="SAM" id="MobiDB-lite"/>
    </source>
</evidence>
<dbReference type="Proteomes" id="UP000027195">
    <property type="component" value="Unassembled WGS sequence"/>
</dbReference>
<protein>
    <submittedName>
        <fullName evidence="2">Uncharacterized protein</fullName>
    </submittedName>
</protein>
<accession>A0A067MWP8</accession>
<reference evidence="3" key="1">
    <citation type="journal article" date="2014" name="Proc. Natl. Acad. Sci. U.S.A.">
        <title>Extensive sampling of basidiomycete genomes demonstrates inadequacy of the white-rot/brown-rot paradigm for wood decay fungi.</title>
        <authorList>
            <person name="Riley R."/>
            <person name="Salamov A.A."/>
            <person name="Brown D.W."/>
            <person name="Nagy L.G."/>
            <person name="Floudas D."/>
            <person name="Held B.W."/>
            <person name="Levasseur A."/>
            <person name="Lombard V."/>
            <person name="Morin E."/>
            <person name="Otillar R."/>
            <person name="Lindquist E.A."/>
            <person name="Sun H."/>
            <person name="LaButti K.M."/>
            <person name="Schmutz J."/>
            <person name="Jabbour D."/>
            <person name="Luo H."/>
            <person name="Baker S.E."/>
            <person name="Pisabarro A.G."/>
            <person name="Walton J.D."/>
            <person name="Blanchette R.A."/>
            <person name="Henrissat B."/>
            <person name="Martin F."/>
            <person name="Cullen D."/>
            <person name="Hibbett D.S."/>
            <person name="Grigoriev I.V."/>
        </authorList>
    </citation>
    <scope>NUCLEOTIDE SEQUENCE [LARGE SCALE GENOMIC DNA]</scope>
    <source>
        <strain evidence="3">FD-172 SS1</strain>
    </source>
</reference>
<feature type="region of interest" description="Disordered" evidence="1">
    <location>
        <begin position="27"/>
        <end position="52"/>
    </location>
</feature>
<dbReference type="EMBL" id="KL198018">
    <property type="protein sequence ID" value="KDQ20039.1"/>
    <property type="molecule type" value="Genomic_DNA"/>
</dbReference>
<dbReference type="AlphaFoldDB" id="A0A067MWP8"/>
<dbReference type="HOGENOM" id="CLU_1434243_0_0_1"/>
<sequence>MPSRLTMSYSAPTFALTLDTTDLDLEFEPGSTARSRGKRPADSSGEGRVPDAIRTEQAFALMREIFKRELGEDYEVWGCAHPRGRQTPDVGTSQLAAKREQERQAKLQRTQEEAARKAAEKEAVEKRKAEGAAEVARRKAEADKKKAEDKAERERLKAEADKKKAEEKASANKKKAEDKAKKEESKKKK</sequence>
<name>A0A067MWP8_BOTB1</name>